<accession>A0ABS4NJ29</accession>
<evidence type="ECO:0000256" key="4">
    <source>
        <dbReference type="ARBA" id="ARBA00022989"/>
    </source>
</evidence>
<keyword evidence="2" id="KW-1003">Cell membrane</keyword>
<name>A0ABS4NJ29_9BACL</name>
<keyword evidence="8" id="KW-1185">Reference proteome</keyword>
<dbReference type="Proteomes" id="UP000773462">
    <property type="component" value="Unassembled WGS sequence"/>
</dbReference>
<dbReference type="EMBL" id="JAGGLV010000001">
    <property type="protein sequence ID" value="MBP2110042.1"/>
    <property type="molecule type" value="Genomic_DNA"/>
</dbReference>
<protein>
    <submittedName>
        <fullName evidence="7">L-lysine exporter family protein LysE/ArgO</fullName>
    </submittedName>
</protein>
<evidence type="ECO:0000256" key="5">
    <source>
        <dbReference type="ARBA" id="ARBA00023136"/>
    </source>
</evidence>
<evidence type="ECO:0000313" key="7">
    <source>
        <dbReference type="EMBL" id="MBP2110042.1"/>
    </source>
</evidence>
<evidence type="ECO:0000256" key="6">
    <source>
        <dbReference type="SAM" id="Phobius"/>
    </source>
</evidence>
<feature type="transmembrane region" description="Helical" evidence="6">
    <location>
        <begin position="39"/>
        <end position="65"/>
    </location>
</feature>
<comment type="subcellular location">
    <subcellularLocation>
        <location evidence="1">Cell membrane</location>
        <topology evidence="1">Multi-pass membrane protein</topology>
    </subcellularLocation>
</comment>
<dbReference type="PANTHER" id="PTHR30086">
    <property type="entry name" value="ARGININE EXPORTER PROTEIN ARGO"/>
    <property type="match status" value="1"/>
</dbReference>
<feature type="transmembrane region" description="Helical" evidence="6">
    <location>
        <begin position="143"/>
        <end position="163"/>
    </location>
</feature>
<feature type="transmembrane region" description="Helical" evidence="6">
    <location>
        <begin position="6"/>
        <end position="27"/>
    </location>
</feature>
<dbReference type="PANTHER" id="PTHR30086:SF20">
    <property type="entry name" value="ARGININE EXPORTER PROTEIN ARGO-RELATED"/>
    <property type="match status" value="1"/>
</dbReference>
<evidence type="ECO:0000256" key="2">
    <source>
        <dbReference type="ARBA" id="ARBA00022475"/>
    </source>
</evidence>
<gene>
    <name evidence="7" type="ORF">J2Z70_000181</name>
</gene>
<sequence length="205" mass="21843">MVQAILHGIILAFGLILPLGVQNIFVFNQGAQHTRFRSVLPIVLTAAICDTLLIAAAVGGVSLVILSLRGVTPVIYGAGILFLTFMGWRIWRSDPAKDESGRLSPKGQILYALSVSLLNPHALLDTVGVIGTSSLQYDGAVRWIFAAATVAVSWLWFLGLAAAGRQLGRLDASGKVMKGLNTVSALLIWGIAVYMGVQLWGLLYG</sequence>
<keyword evidence="5 6" id="KW-0472">Membrane</keyword>
<dbReference type="InterPro" id="IPR001123">
    <property type="entry name" value="LeuE-type"/>
</dbReference>
<keyword evidence="3 6" id="KW-0812">Transmembrane</keyword>
<comment type="caution">
    <text evidence="7">The sequence shown here is derived from an EMBL/GenBank/DDBJ whole genome shotgun (WGS) entry which is preliminary data.</text>
</comment>
<evidence type="ECO:0000256" key="1">
    <source>
        <dbReference type="ARBA" id="ARBA00004651"/>
    </source>
</evidence>
<reference evidence="7 8" key="1">
    <citation type="submission" date="2021-03" db="EMBL/GenBank/DDBJ databases">
        <title>Genomic Encyclopedia of Type Strains, Phase IV (KMG-IV): sequencing the most valuable type-strain genomes for metagenomic binning, comparative biology and taxonomic classification.</title>
        <authorList>
            <person name="Goeker M."/>
        </authorList>
    </citation>
    <scope>NUCLEOTIDE SEQUENCE [LARGE SCALE GENOMIC DNA]</scope>
    <source>
        <strain evidence="7 8">DSM 101953</strain>
    </source>
</reference>
<evidence type="ECO:0000256" key="3">
    <source>
        <dbReference type="ARBA" id="ARBA00022692"/>
    </source>
</evidence>
<keyword evidence="4 6" id="KW-1133">Transmembrane helix</keyword>
<feature type="transmembrane region" description="Helical" evidence="6">
    <location>
        <begin position="71"/>
        <end position="88"/>
    </location>
</feature>
<dbReference type="RefSeq" id="WP_209868499.1">
    <property type="nucleotide sequence ID" value="NZ_JAGGLV010000001.1"/>
</dbReference>
<proteinExistence type="predicted"/>
<dbReference type="Pfam" id="PF01810">
    <property type="entry name" value="LysE"/>
    <property type="match status" value="1"/>
</dbReference>
<organism evidence="7 8">
    <name type="scientific">Paenibacillus silagei</name>
    <dbReference type="NCBI Taxonomy" id="1670801"/>
    <lineage>
        <taxon>Bacteria</taxon>
        <taxon>Bacillati</taxon>
        <taxon>Bacillota</taxon>
        <taxon>Bacilli</taxon>
        <taxon>Bacillales</taxon>
        <taxon>Paenibacillaceae</taxon>
        <taxon>Paenibacillus</taxon>
    </lineage>
</organism>
<feature type="transmembrane region" description="Helical" evidence="6">
    <location>
        <begin position="183"/>
        <end position="203"/>
    </location>
</feature>
<feature type="transmembrane region" description="Helical" evidence="6">
    <location>
        <begin position="109"/>
        <end position="131"/>
    </location>
</feature>
<evidence type="ECO:0000313" key="8">
    <source>
        <dbReference type="Proteomes" id="UP000773462"/>
    </source>
</evidence>